<feature type="transmembrane region" description="Helical" evidence="10">
    <location>
        <begin position="205"/>
        <end position="226"/>
    </location>
</feature>
<protein>
    <recommendedName>
        <fullName evidence="11">Glycosyltransferase RgtA/B/C/D-like domain-containing protein</fullName>
    </recommendedName>
</protein>
<keyword evidence="5" id="KW-0808">Transferase</keyword>
<accession>A0A370BHZ1</accession>
<feature type="transmembrane region" description="Helical" evidence="10">
    <location>
        <begin position="125"/>
        <end position="156"/>
    </location>
</feature>
<feature type="transmembrane region" description="Helical" evidence="10">
    <location>
        <begin position="322"/>
        <end position="338"/>
    </location>
</feature>
<comment type="subcellular location">
    <subcellularLocation>
        <location evidence="1">Endoplasmic reticulum membrane</location>
        <topology evidence="1">Multi-pass membrane protein</topology>
    </subcellularLocation>
</comment>
<dbReference type="PANTHER" id="PTHR12468">
    <property type="entry name" value="GPI MANNOSYLTRANSFERASE 2"/>
    <property type="match status" value="1"/>
</dbReference>
<evidence type="ECO:0000256" key="4">
    <source>
        <dbReference type="ARBA" id="ARBA00022676"/>
    </source>
</evidence>
<evidence type="ECO:0000256" key="9">
    <source>
        <dbReference type="ARBA" id="ARBA00023136"/>
    </source>
</evidence>
<dbReference type="GO" id="GO:0006506">
    <property type="term" value="P:GPI anchor biosynthetic process"/>
    <property type="evidence" value="ECO:0007669"/>
    <property type="project" value="UniProtKB-UniPathway"/>
</dbReference>
<feature type="domain" description="Glycosyltransferase RgtA/B/C/D-like" evidence="11">
    <location>
        <begin position="73"/>
        <end position="211"/>
    </location>
</feature>
<dbReference type="AlphaFoldDB" id="A0A370BHZ1"/>
<dbReference type="GO" id="GO:0016020">
    <property type="term" value="C:membrane"/>
    <property type="evidence" value="ECO:0007669"/>
    <property type="project" value="GOC"/>
</dbReference>
<keyword evidence="9 10" id="KW-0472">Membrane</keyword>
<comment type="caution">
    <text evidence="12">The sequence shown here is derived from an EMBL/GenBank/DDBJ whole genome shotgun (WGS) entry which is preliminary data.</text>
</comment>
<keyword evidence="13" id="KW-1185">Reference proteome</keyword>
<dbReference type="InterPro" id="IPR038731">
    <property type="entry name" value="RgtA/B/C-like"/>
</dbReference>
<keyword evidence="8 10" id="KW-1133">Transmembrane helix</keyword>
<dbReference type="Proteomes" id="UP000253741">
    <property type="component" value="Unassembled WGS sequence"/>
</dbReference>
<dbReference type="GO" id="GO:0004376">
    <property type="term" value="F:GPI mannosyltransferase activity"/>
    <property type="evidence" value="ECO:0007669"/>
    <property type="project" value="InterPro"/>
</dbReference>
<evidence type="ECO:0000256" key="6">
    <source>
        <dbReference type="ARBA" id="ARBA00022692"/>
    </source>
</evidence>
<evidence type="ECO:0000313" key="13">
    <source>
        <dbReference type="Proteomes" id="UP000253741"/>
    </source>
</evidence>
<dbReference type="EMBL" id="QQNA01000035">
    <property type="protein sequence ID" value="RDG39005.1"/>
    <property type="molecule type" value="Genomic_DNA"/>
</dbReference>
<dbReference type="InterPro" id="IPR007315">
    <property type="entry name" value="PIG-V/Gpi18"/>
</dbReference>
<evidence type="ECO:0000256" key="2">
    <source>
        <dbReference type="ARBA" id="ARBA00004687"/>
    </source>
</evidence>
<keyword evidence="6 10" id="KW-0812">Transmembrane</keyword>
<keyword evidence="7" id="KW-0256">Endoplasmic reticulum</keyword>
<dbReference type="PANTHER" id="PTHR12468:SF2">
    <property type="entry name" value="GPI MANNOSYLTRANSFERASE 2"/>
    <property type="match status" value="1"/>
</dbReference>
<dbReference type="OrthoDB" id="151635at2"/>
<evidence type="ECO:0000256" key="10">
    <source>
        <dbReference type="SAM" id="Phobius"/>
    </source>
</evidence>
<evidence type="ECO:0000313" key="12">
    <source>
        <dbReference type="EMBL" id="RDG39005.1"/>
    </source>
</evidence>
<keyword evidence="4" id="KW-0328">Glycosyltransferase</keyword>
<feature type="transmembrane region" description="Helical" evidence="10">
    <location>
        <begin position="294"/>
        <end position="316"/>
    </location>
</feature>
<comment type="pathway">
    <text evidence="2">Glycolipid biosynthesis; glycosylphosphatidylinositol-anchor biosynthesis.</text>
</comment>
<feature type="transmembrane region" description="Helical" evidence="10">
    <location>
        <begin position="93"/>
        <end position="113"/>
    </location>
</feature>
<feature type="transmembrane region" description="Helical" evidence="10">
    <location>
        <begin position="263"/>
        <end position="282"/>
    </location>
</feature>
<keyword evidence="3" id="KW-0337">GPI-anchor biosynthesis</keyword>
<evidence type="ECO:0000256" key="3">
    <source>
        <dbReference type="ARBA" id="ARBA00022502"/>
    </source>
</evidence>
<evidence type="ECO:0000256" key="1">
    <source>
        <dbReference type="ARBA" id="ARBA00004477"/>
    </source>
</evidence>
<dbReference type="GO" id="GO:0000009">
    <property type="term" value="F:alpha-1,6-mannosyltransferase activity"/>
    <property type="evidence" value="ECO:0007669"/>
    <property type="project" value="InterPro"/>
</dbReference>
<proteinExistence type="predicted"/>
<feature type="transmembrane region" description="Helical" evidence="10">
    <location>
        <begin position="345"/>
        <end position="364"/>
    </location>
</feature>
<dbReference type="UniPathway" id="UPA00196"/>
<evidence type="ECO:0000259" key="11">
    <source>
        <dbReference type="Pfam" id="PF13231"/>
    </source>
</evidence>
<dbReference type="Pfam" id="PF13231">
    <property type="entry name" value="PMT_2"/>
    <property type="match status" value="1"/>
</dbReference>
<evidence type="ECO:0000256" key="8">
    <source>
        <dbReference type="ARBA" id="ARBA00022989"/>
    </source>
</evidence>
<evidence type="ECO:0000256" key="5">
    <source>
        <dbReference type="ARBA" id="ARBA00022679"/>
    </source>
</evidence>
<evidence type="ECO:0000256" key="7">
    <source>
        <dbReference type="ARBA" id="ARBA00022824"/>
    </source>
</evidence>
<organism evidence="12 13">
    <name type="scientific">Streptomyces corynorhini</name>
    <dbReference type="NCBI Taxonomy" id="2282652"/>
    <lineage>
        <taxon>Bacteria</taxon>
        <taxon>Bacillati</taxon>
        <taxon>Actinomycetota</taxon>
        <taxon>Actinomycetes</taxon>
        <taxon>Kitasatosporales</taxon>
        <taxon>Streptomycetaceae</taxon>
        <taxon>Streptomyces</taxon>
    </lineage>
</organism>
<gene>
    <name evidence="12" type="ORF">DVH02_06520</name>
</gene>
<feature type="transmembrane region" description="Helical" evidence="10">
    <location>
        <begin position="168"/>
        <end position="193"/>
    </location>
</feature>
<sequence>MRRAAPALACFVAIRLLGLAVLAVWSNARGKDAYTLLSARWDSLWYVQIVEHGYGFEVAAPDGRTLSSKAFFPLLPWLEGGVAAVLPVDHADAGLLISAVCSVLAAAGIFFLAEDVYGPRAALLTVALWASVPVAVVQSMAYSESLFTALAVWSLLLTRARHRPAAGVLALLAGLARPVGLAVAVALWAAVAYECRTERGRPRAGDVVGALLAPLGFLAFFLWVGLTTGSPWGYLRVQGGWGNGFDGGVAFARFTVDLLTGPAFVAGVLLLAGVGLLCWVYARGFKDVEGRPAVPLALRVYTGSIVLLALCSSGYFGSKPRLLLPAFALLIPGAAWLAKRPAALSAALVTLLALSSALYGAFWLNGSGPP</sequence>
<reference evidence="12 13" key="1">
    <citation type="submission" date="2018-07" db="EMBL/GenBank/DDBJ databases">
        <title>Streptomyces species from bats.</title>
        <authorList>
            <person name="Dunlap C."/>
        </authorList>
    </citation>
    <scope>NUCLEOTIDE SEQUENCE [LARGE SCALE GENOMIC DNA]</scope>
    <source>
        <strain evidence="12 13">AC230</strain>
    </source>
</reference>
<name>A0A370BHZ1_9ACTN</name>